<keyword evidence="3" id="KW-0132">Cell division</keyword>
<sequence>MALHDEPQVHDVQTTHSFLLDALFCEELCCDEDLPVNGSDEDTQYWETLRKDQPFLAFNLLENDPLWADNQLHSLISKEEQTQVSYASMCSDDYLIEARNEALSWIFRVKHHYAFSVLTSLLAVNYFDRFVSNVRFQRDKPWMSQLAAVACLSLAAKVEETQVPLLLDLQVVESKFVFEAKTIQRMELLVLSALQWKMHPVTPISFFHHIIRRLPLKNNMLWELLGRFQNHLLSIIADHRFLCYLPSVLASATILYIISEIAPYNFLEYQNEFLSVLKINKNCLDECYKFILDSLGSHDSLQNLSDQSQQMCEMGSPCDVMDGYFISDSSNDSWPMPKCKRIQLLTIVGLARKDVWFSSKQLDDSEASGSQNHAVKTDG</sequence>
<dbReference type="AlphaFoldDB" id="A0A9I9CS89"/>
<dbReference type="Pfam" id="PF02984">
    <property type="entry name" value="Cyclin_C"/>
    <property type="match status" value="1"/>
</dbReference>
<dbReference type="CDD" id="cd20544">
    <property type="entry name" value="CYCLIN_AtCycD-like_rpt2"/>
    <property type="match status" value="1"/>
</dbReference>
<dbReference type="SMART" id="SM00385">
    <property type="entry name" value="CYCLIN"/>
    <property type="match status" value="1"/>
</dbReference>
<organism evidence="10">
    <name type="scientific">Cucumis melo</name>
    <name type="common">Muskmelon</name>
    <dbReference type="NCBI Taxonomy" id="3656"/>
    <lineage>
        <taxon>Eukaryota</taxon>
        <taxon>Viridiplantae</taxon>
        <taxon>Streptophyta</taxon>
        <taxon>Embryophyta</taxon>
        <taxon>Tracheophyta</taxon>
        <taxon>Spermatophyta</taxon>
        <taxon>Magnoliopsida</taxon>
        <taxon>eudicotyledons</taxon>
        <taxon>Gunneridae</taxon>
        <taxon>Pentapetalae</taxon>
        <taxon>rosids</taxon>
        <taxon>fabids</taxon>
        <taxon>Cucurbitales</taxon>
        <taxon>Cucurbitaceae</taxon>
        <taxon>Benincaseae</taxon>
        <taxon>Cucumis</taxon>
    </lineage>
</organism>
<evidence type="ECO:0000259" key="9">
    <source>
        <dbReference type="SMART" id="SM01332"/>
    </source>
</evidence>
<dbReference type="FunFam" id="1.10.472.10:FF:000060">
    <property type="entry name" value="D6-type cyclin"/>
    <property type="match status" value="1"/>
</dbReference>
<dbReference type="InterPro" id="IPR036915">
    <property type="entry name" value="Cyclin-like_sf"/>
</dbReference>
<proteinExistence type="inferred from homology"/>
<reference evidence="10" key="1">
    <citation type="submission" date="2023-03" db="UniProtKB">
        <authorList>
            <consortium name="EnsemblPlants"/>
        </authorList>
    </citation>
    <scope>IDENTIFICATION</scope>
</reference>
<dbReference type="SUPFAM" id="SSF47954">
    <property type="entry name" value="Cyclin-like"/>
    <property type="match status" value="1"/>
</dbReference>
<dbReference type="GO" id="GO:0051301">
    <property type="term" value="P:cell division"/>
    <property type="evidence" value="ECO:0007669"/>
    <property type="project" value="UniProtKB-KW"/>
</dbReference>
<dbReference type="EnsemblPlants" id="MELO3C007582.2.1">
    <property type="protein sequence ID" value="MELO3C007582.2.1"/>
    <property type="gene ID" value="MELO3C007582.2"/>
</dbReference>
<name>A0A9I9CS89_CUCME</name>
<dbReference type="InterPro" id="IPR004367">
    <property type="entry name" value="Cyclin_C-dom"/>
</dbReference>
<evidence type="ECO:0000256" key="6">
    <source>
        <dbReference type="ARBA" id="ARBA00032263"/>
    </source>
</evidence>
<evidence type="ECO:0000256" key="1">
    <source>
        <dbReference type="ARBA" id="ARBA00009065"/>
    </source>
</evidence>
<dbReference type="Pfam" id="PF00134">
    <property type="entry name" value="Cyclin_N"/>
    <property type="match status" value="1"/>
</dbReference>
<protein>
    <recommendedName>
        <fullName evidence="6">B-like cyclin</fullName>
    </recommendedName>
</protein>
<evidence type="ECO:0000256" key="2">
    <source>
        <dbReference type="ARBA" id="ARBA00011177"/>
    </source>
</evidence>
<dbReference type="PANTHER" id="PTHR10177">
    <property type="entry name" value="CYCLINS"/>
    <property type="match status" value="1"/>
</dbReference>
<comment type="similarity">
    <text evidence="1">Belongs to the cyclin family. Cyclin D subfamily.</text>
</comment>
<dbReference type="SMART" id="SM01332">
    <property type="entry name" value="Cyclin_C"/>
    <property type="match status" value="1"/>
</dbReference>
<accession>A0A9I9CS89</accession>
<dbReference type="Gramene" id="MELO3C007582.2.1">
    <property type="protein sequence ID" value="MELO3C007582.2.1"/>
    <property type="gene ID" value="MELO3C007582.2"/>
</dbReference>
<feature type="domain" description="Cyclin C-terminal" evidence="9">
    <location>
        <begin position="201"/>
        <end position="317"/>
    </location>
</feature>
<dbReference type="InterPro" id="IPR039361">
    <property type="entry name" value="Cyclin"/>
</dbReference>
<evidence type="ECO:0000259" key="8">
    <source>
        <dbReference type="SMART" id="SM00385"/>
    </source>
</evidence>
<feature type="domain" description="Cyclin-like" evidence="8">
    <location>
        <begin position="104"/>
        <end position="192"/>
    </location>
</feature>
<keyword evidence="4 7" id="KW-0195">Cyclin</keyword>
<keyword evidence="5" id="KW-0131">Cell cycle</keyword>
<evidence type="ECO:0000256" key="3">
    <source>
        <dbReference type="ARBA" id="ARBA00022618"/>
    </source>
</evidence>
<evidence type="ECO:0000313" key="10">
    <source>
        <dbReference type="EnsemblPlants" id="MELO3C007582.2.1"/>
    </source>
</evidence>
<dbReference type="Gene3D" id="1.10.472.10">
    <property type="entry name" value="Cyclin-like"/>
    <property type="match status" value="2"/>
</dbReference>
<comment type="subunit">
    <text evidence="2">Interacts with the CDC2 protein kinase to form a serine/threonine kinase holoenzyme complex also known as maturation promoting factor (MPF). The cyclin subunit imparts substrate specificity to the complex.</text>
</comment>
<dbReference type="InterPro" id="IPR013763">
    <property type="entry name" value="Cyclin-like_dom"/>
</dbReference>
<evidence type="ECO:0000256" key="4">
    <source>
        <dbReference type="ARBA" id="ARBA00023127"/>
    </source>
</evidence>
<dbReference type="InterPro" id="IPR006671">
    <property type="entry name" value="Cyclin_N"/>
</dbReference>
<dbReference type="CDD" id="cd20543">
    <property type="entry name" value="CYCLIN_AtCycD-like_rpt1"/>
    <property type="match status" value="1"/>
</dbReference>
<evidence type="ECO:0000256" key="5">
    <source>
        <dbReference type="ARBA" id="ARBA00023306"/>
    </source>
</evidence>
<evidence type="ECO:0000256" key="7">
    <source>
        <dbReference type="RuleBase" id="RU000383"/>
    </source>
</evidence>